<dbReference type="STRING" id="1117379.BABA_23630"/>
<accession>K6BZ11</accession>
<proteinExistence type="predicted"/>
<keyword evidence="2" id="KW-1185">Reference proteome</keyword>
<sequence length="69" mass="7967">MVAGLINILPIVGHTFFRLLFILEECVKRVSASNFGRMIEMPIHYIKWGEGIWNARNVFTQIRMESNSA</sequence>
<dbReference type="AlphaFoldDB" id="K6BZ11"/>
<organism evidence="1 2">
    <name type="scientific">Neobacillus bataviensis LMG 21833</name>
    <dbReference type="NCBI Taxonomy" id="1117379"/>
    <lineage>
        <taxon>Bacteria</taxon>
        <taxon>Bacillati</taxon>
        <taxon>Bacillota</taxon>
        <taxon>Bacilli</taxon>
        <taxon>Bacillales</taxon>
        <taxon>Bacillaceae</taxon>
        <taxon>Neobacillus</taxon>
    </lineage>
</organism>
<evidence type="ECO:0000313" key="1">
    <source>
        <dbReference type="EMBL" id="EKN64145.1"/>
    </source>
</evidence>
<dbReference type="Proteomes" id="UP000006316">
    <property type="component" value="Unassembled WGS sequence"/>
</dbReference>
<name>K6BZ11_9BACI</name>
<comment type="caution">
    <text evidence="1">The sequence shown here is derived from an EMBL/GenBank/DDBJ whole genome shotgun (WGS) entry which is preliminary data.</text>
</comment>
<evidence type="ECO:0000313" key="2">
    <source>
        <dbReference type="Proteomes" id="UP000006316"/>
    </source>
</evidence>
<gene>
    <name evidence="1" type="ORF">BABA_23630</name>
</gene>
<reference evidence="1 2" key="1">
    <citation type="journal article" date="2012" name="Front. Microbiol.">
        <title>Redundancy and modularity in membrane-associated dissimilatory nitrate reduction in Bacillus.</title>
        <authorList>
            <person name="Heylen K."/>
            <person name="Keltjens J."/>
        </authorList>
    </citation>
    <scope>NUCLEOTIDE SEQUENCE [LARGE SCALE GENOMIC DNA]</scope>
    <source>
        <strain evidence="2">LMG 21833T</strain>
    </source>
</reference>
<dbReference type="PATRIC" id="fig|1117379.3.peg.4903"/>
<protein>
    <submittedName>
        <fullName evidence="1">Uncharacterized protein</fullName>
    </submittedName>
</protein>
<dbReference type="EMBL" id="AJLS01000150">
    <property type="protein sequence ID" value="EKN64145.1"/>
    <property type="molecule type" value="Genomic_DNA"/>
</dbReference>